<feature type="transmembrane region" description="Helical" evidence="9">
    <location>
        <begin position="281"/>
        <end position="304"/>
    </location>
</feature>
<evidence type="ECO:0000256" key="5">
    <source>
        <dbReference type="ARBA" id="ARBA00022989"/>
    </source>
</evidence>
<evidence type="ECO:0000256" key="3">
    <source>
        <dbReference type="ARBA" id="ARBA00022448"/>
    </source>
</evidence>
<dbReference type="EMBL" id="JAFJYH010000062">
    <property type="protein sequence ID" value="KAG4421614.1"/>
    <property type="molecule type" value="Genomic_DNA"/>
</dbReference>
<feature type="transmembrane region" description="Helical" evidence="9">
    <location>
        <begin position="479"/>
        <end position="498"/>
    </location>
</feature>
<evidence type="ECO:0000256" key="8">
    <source>
        <dbReference type="SAM" id="MobiDB-lite"/>
    </source>
</evidence>
<dbReference type="InterPro" id="IPR026030">
    <property type="entry name" value="Pur-cyt_permease_Fcy2/21/22"/>
</dbReference>
<keyword evidence="6 7" id="KW-0472">Membrane</keyword>
<evidence type="ECO:0000256" key="2">
    <source>
        <dbReference type="ARBA" id="ARBA00008974"/>
    </source>
</evidence>
<dbReference type="GO" id="GO:0022857">
    <property type="term" value="F:transmembrane transporter activity"/>
    <property type="evidence" value="ECO:0007669"/>
    <property type="project" value="InterPro"/>
</dbReference>
<gene>
    <name evidence="10" type="ORF">IFR04_005233</name>
</gene>
<dbReference type="PIRSF" id="PIRSF002744">
    <property type="entry name" value="Pur-cyt_permease"/>
    <property type="match status" value="1"/>
</dbReference>
<comment type="similarity">
    <text evidence="2 7">Belongs to the purine-cytosine permease (2.A.39) family.</text>
</comment>
<keyword evidence="5 9" id="KW-1133">Transmembrane helix</keyword>
<comment type="caution">
    <text evidence="10">The sequence shown here is derived from an EMBL/GenBank/DDBJ whole genome shotgun (WGS) entry which is preliminary data.</text>
</comment>
<feature type="transmembrane region" description="Helical" evidence="9">
    <location>
        <begin position="74"/>
        <end position="98"/>
    </location>
</feature>
<evidence type="ECO:0008006" key="12">
    <source>
        <dbReference type="Google" id="ProtNLM"/>
    </source>
</evidence>
<evidence type="ECO:0000256" key="6">
    <source>
        <dbReference type="ARBA" id="ARBA00023136"/>
    </source>
</evidence>
<organism evidence="10 11">
    <name type="scientific">Cadophora malorum</name>
    <dbReference type="NCBI Taxonomy" id="108018"/>
    <lineage>
        <taxon>Eukaryota</taxon>
        <taxon>Fungi</taxon>
        <taxon>Dikarya</taxon>
        <taxon>Ascomycota</taxon>
        <taxon>Pezizomycotina</taxon>
        <taxon>Leotiomycetes</taxon>
        <taxon>Helotiales</taxon>
        <taxon>Ploettnerulaceae</taxon>
        <taxon>Cadophora</taxon>
    </lineage>
</organism>
<dbReference type="AlphaFoldDB" id="A0A8H7TL53"/>
<feature type="transmembrane region" description="Helical" evidence="9">
    <location>
        <begin position="374"/>
        <end position="395"/>
    </location>
</feature>
<protein>
    <recommendedName>
        <fullName evidence="12">Purine-cytosine permease</fullName>
    </recommendedName>
</protein>
<feature type="transmembrane region" description="Helical" evidence="9">
    <location>
        <begin position="104"/>
        <end position="122"/>
    </location>
</feature>
<dbReference type="Gene3D" id="1.10.4160.10">
    <property type="entry name" value="Hydantoin permease"/>
    <property type="match status" value="1"/>
</dbReference>
<feature type="transmembrane region" description="Helical" evidence="9">
    <location>
        <begin position="143"/>
        <end position="168"/>
    </location>
</feature>
<evidence type="ECO:0000256" key="9">
    <source>
        <dbReference type="SAM" id="Phobius"/>
    </source>
</evidence>
<dbReference type="InterPro" id="IPR001248">
    <property type="entry name" value="Pur-cyt_permease"/>
</dbReference>
<evidence type="ECO:0000313" key="11">
    <source>
        <dbReference type="Proteomes" id="UP000664132"/>
    </source>
</evidence>
<keyword evidence="11" id="KW-1185">Reference proteome</keyword>
<dbReference type="OrthoDB" id="5428495at2759"/>
<evidence type="ECO:0000313" key="10">
    <source>
        <dbReference type="EMBL" id="KAG4421614.1"/>
    </source>
</evidence>
<dbReference type="PANTHER" id="PTHR31806">
    <property type="entry name" value="PURINE-CYTOSINE PERMEASE FCY2-RELATED"/>
    <property type="match status" value="1"/>
</dbReference>
<dbReference type="Pfam" id="PF02133">
    <property type="entry name" value="Transp_cyt_pur"/>
    <property type="match status" value="1"/>
</dbReference>
<evidence type="ECO:0000256" key="7">
    <source>
        <dbReference type="PIRNR" id="PIRNR002744"/>
    </source>
</evidence>
<feature type="transmembrane region" description="Helical" evidence="9">
    <location>
        <begin position="401"/>
        <end position="423"/>
    </location>
</feature>
<feature type="transmembrane region" description="Helical" evidence="9">
    <location>
        <begin position="210"/>
        <end position="232"/>
    </location>
</feature>
<comment type="subcellular location">
    <subcellularLocation>
        <location evidence="1">Membrane</location>
        <topology evidence="1">Multi-pass membrane protein</topology>
    </subcellularLocation>
</comment>
<name>A0A8H7TL53_9HELO</name>
<proteinExistence type="inferred from homology"/>
<dbReference type="PANTHER" id="PTHR31806:SF5">
    <property type="entry name" value="PURINE-CYTOSINE PERMEASE FCY21"/>
    <property type="match status" value="1"/>
</dbReference>
<feature type="transmembrane region" description="Helical" evidence="9">
    <location>
        <begin position="444"/>
        <end position="467"/>
    </location>
</feature>
<accession>A0A8H7TL53</accession>
<dbReference type="Proteomes" id="UP000664132">
    <property type="component" value="Unassembled WGS sequence"/>
</dbReference>
<feature type="compositionally biased region" description="Low complexity" evidence="8">
    <location>
        <begin position="24"/>
        <end position="34"/>
    </location>
</feature>
<dbReference type="GO" id="GO:0005886">
    <property type="term" value="C:plasma membrane"/>
    <property type="evidence" value="ECO:0007669"/>
    <property type="project" value="TreeGrafter"/>
</dbReference>
<keyword evidence="3 7" id="KW-0813">Transport</keyword>
<sequence length="506" mass="53760">MSHIQSSPEKVGVDSLDVEKHASSDAVDAVDSDSQSTPVKPSWKSKLIALGIEERGILPVPVEERTSDQFVNIFSIWFTMSITPLAVVTGILGTLIFGLSLRDASLITIFFGILCSLPVAYLSTLGPKTGLRQLIQARYSFGLYGAAFLVILNLATISGFVIICSVIGGTTLAAVNPGTISVGASIGVLSIVALFISFCGMKVLHQYERYAWIPALIAIIIATGCGGKTLTQQAVVEPASAGTIVSYAGVIAGYLIPWGALASDFAIYIRPDAPSKRIFAYTYLGLLVPTVLLIILGAAIGGAVPNNPEWAQGYADYSVGGVLAAMLTSAGGFGKFVAVIIAFSVLGNMAASLYSLSLNYQILHPLLLKVPRPLFAVFTVAVTIPVSIKAASSFFAALENFIYLIAYWSAAFTAIVITEHVVFRKQNCDTYDHAIWNSRKDLPTGIAALGAAILSFGLVIPCMSQVWYTGPLAETTGDIGFEVALVLSAILYVPMRMLEIKIRGRL</sequence>
<feature type="transmembrane region" description="Helical" evidence="9">
    <location>
        <begin position="336"/>
        <end position="354"/>
    </location>
</feature>
<feature type="region of interest" description="Disordered" evidence="8">
    <location>
        <begin position="20"/>
        <end position="40"/>
    </location>
</feature>
<keyword evidence="4 9" id="KW-0812">Transmembrane</keyword>
<reference evidence="10" key="1">
    <citation type="submission" date="2021-02" db="EMBL/GenBank/DDBJ databases">
        <title>Genome sequence Cadophora malorum strain M34.</title>
        <authorList>
            <person name="Stefanovic E."/>
            <person name="Vu D."/>
            <person name="Scully C."/>
            <person name="Dijksterhuis J."/>
            <person name="Roader J."/>
            <person name="Houbraken J."/>
        </authorList>
    </citation>
    <scope>NUCLEOTIDE SEQUENCE</scope>
    <source>
        <strain evidence="10">M34</strain>
    </source>
</reference>
<evidence type="ECO:0000256" key="1">
    <source>
        <dbReference type="ARBA" id="ARBA00004141"/>
    </source>
</evidence>
<feature type="transmembrane region" description="Helical" evidence="9">
    <location>
        <begin position="244"/>
        <end position="269"/>
    </location>
</feature>
<evidence type="ECO:0000256" key="4">
    <source>
        <dbReference type="ARBA" id="ARBA00022692"/>
    </source>
</evidence>
<feature type="transmembrane region" description="Helical" evidence="9">
    <location>
        <begin position="180"/>
        <end position="198"/>
    </location>
</feature>